<evidence type="ECO:0000313" key="2">
    <source>
        <dbReference type="Proteomes" id="UP001054945"/>
    </source>
</evidence>
<organism evidence="1 2">
    <name type="scientific">Caerostris extrusa</name>
    <name type="common">Bark spider</name>
    <name type="synonym">Caerostris bankana</name>
    <dbReference type="NCBI Taxonomy" id="172846"/>
    <lineage>
        <taxon>Eukaryota</taxon>
        <taxon>Metazoa</taxon>
        <taxon>Ecdysozoa</taxon>
        <taxon>Arthropoda</taxon>
        <taxon>Chelicerata</taxon>
        <taxon>Arachnida</taxon>
        <taxon>Araneae</taxon>
        <taxon>Araneomorphae</taxon>
        <taxon>Entelegynae</taxon>
        <taxon>Araneoidea</taxon>
        <taxon>Araneidae</taxon>
        <taxon>Caerostris</taxon>
    </lineage>
</organism>
<dbReference type="Proteomes" id="UP001054945">
    <property type="component" value="Unassembled WGS sequence"/>
</dbReference>
<evidence type="ECO:0000313" key="1">
    <source>
        <dbReference type="EMBL" id="GIY40593.1"/>
    </source>
</evidence>
<name>A0AAV4T9F4_CAEEX</name>
<keyword evidence="2" id="KW-1185">Reference proteome</keyword>
<reference evidence="1 2" key="1">
    <citation type="submission" date="2021-06" db="EMBL/GenBank/DDBJ databases">
        <title>Caerostris extrusa draft genome.</title>
        <authorList>
            <person name="Kono N."/>
            <person name="Arakawa K."/>
        </authorList>
    </citation>
    <scope>NUCLEOTIDE SEQUENCE [LARGE SCALE GENOMIC DNA]</scope>
</reference>
<proteinExistence type="predicted"/>
<comment type="caution">
    <text evidence="1">The sequence shown here is derived from an EMBL/GenBank/DDBJ whole genome shotgun (WGS) entry which is preliminary data.</text>
</comment>
<gene>
    <name evidence="1" type="ORF">CEXT_732081</name>
</gene>
<dbReference type="EMBL" id="BPLR01010632">
    <property type="protein sequence ID" value="GIY40593.1"/>
    <property type="molecule type" value="Genomic_DNA"/>
</dbReference>
<protein>
    <submittedName>
        <fullName evidence="1">Uncharacterized protein</fullName>
    </submittedName>
</protein>
<sequence length="82" mass="8883">MDNLIGYGIQSPNPFIPDTIPFITEHFQEPSSFHPNTSYVDDSENSSCSVKGVAAEGIIDAQDGSNSAHLQLAEVNVKKITF</sequence>
<accession>A0AAV4T9F4</accession>
<dbReference type="AlphaFoldDB" id="A0AAV4T9F4"/>